<gene>
    <name evidence="2" type="ORF">E6W36_01590</name>
</gene>
<dbReference type="EMBL" id="CP039704">
    <property type="protein sequence ID" value="QCI78789.1"/>
    <property type="molecule type" value="Genomic_DNA"/>
</dbReference>
<reference evidence="3" key="1">
    <citation type="submission" date="2019-04" db="EMBL/GenBank/DDBJ databases">
        <title>Complete genome sequence of Sphingomonas sp. W1-2-3.</title>
        <authorList>
            <person name="Im W.T."/>
        </authorList>
    </citation>
    <scope>NUCLEOTIDE SEQUENCE [LARGE SCALE GENOMIC DNA]</scope>
    <source>
        <strain evidence="3">W1-2-3</strain>
    </source>
</reference>
<feature type="transmembrane region" description="Helical" evidence="1">
    <location>
        <begin position="9"/>
        <end position="28"/>
    </location>
</feature>
<name>A0A4D7BT76_9SPHN</name>
<dbReference type="Proteomes" id="UP000298714">
    <property type="component" value="Chromosome"/>
</dbReference>
<dbReference type="RefSeq" id="WP_222873550.1">
    <property type="nucleotide sequence ID" value="NZ_CP039704.1"/>
</dbReference>
<dbReference type="AlphaFoldDB" id="A0A4D7BT76"/>
<evidence type="ECO:0000313" key="3">
    <source>
        <dbReference type="Proteomes" id="UP000298714"/>
    </source>
</evidence>
<sequence length="78" mass="8987">MMRWLDRLHWAWFGVVALAAWVAVNLTWDSMQGLALTRERTLQHMELGLVLGLAFAWLRRRKALKDAASVPPENDKAE</sequence>
<keyword evidence="1" id="KW-1133">Transmembrane helix</keyword>
<keyword evidence="1" id="KW-0812">Transmembrane</keyword>
<accession>A0A4D7BT76</accession>
<evidence type="ECO:0000256" key="1">
    <source>
        <dbReference type="SAM" id="Phobius"/>
    </source>
</evidence>
<evidence type="ECO:0000313" key="2">
    <source>
        <dbReference type="EMBL" id="QCI78789.1"/>
    </source>
</evidence>
<organism evidence="2 3">
    <name type="scientific">Hankyongella ginsenosidimutans</name>
    <dbReference type="NCBI Taxonomy" id="1763828"/>
    <lineage>
        <taxon>Bacteria</taxon>
        <taxon>Pseudomonadati</taxon>
        <taxon>Pseudomonadota</taxon>
        <taxon>Alphaproteobacteria</taxon>
        <taxon>Sphingomonadales</taxon>
        <taxon>Sphingomonadaceae</taxon>
        <taxon>Hankyongella</taxon>
    </lineage>
</organism>
<proteinExistence type="predicted"/>
<protein>
    <submittedName>
        <fullName evidence="2">Uncharacterized protein</fullName>
    </submittedName>
</protein>
<keyword evidence="3" id="KW-1185">Reference proteome</keyword>
<keyword evidence="1" id="KW-0472">Membrane</keyword>
<feature type="transmembrane region" description="Helical" evidence="1">
    <location>
        <begin position="40"/>
        <end position="58"/>
    </location>
</feature>
<dbReference type="KEGG" id="hgn:E6W36_01590"/>